<proteinExistence type="predicted"/>
<accession>A0A812SFK0</accession>
<organism evidence="1 2">
    <name type="scientific">Symbiodinium pilosum</name>
    <name type="common">Dinoflagellate</name>
    <dbReference type="NCBI Taxonomy" id="2952"/>
    <lineage>
        <taxon>Eukaryota</taxon>
        <taxon>Sar</taxon>
        <taxon>Alveolata</taxon>
        <taxon>Dinophyceae</taxon>
        <taxon>Suessiales</taxon>
        <taxon>Symbiodiniaceae</taxon>
        <taxon>Symbiodinium</taxon>
    </lineage>
</organism>
<gene>
    <name evidence="1" type="primary">EEF2KMT</name>
    <name evidence="1" type="ORF">SPIL2461_LOCUS12213</name>
</gene>
<dbReference type="Gene3D" id="3.40.50.150">
    <property type="entry name" value="Vaccinia Virus protein VP39"/>
    <property type="match status" value="1"/>
</dbReference>
<dbReference type="InterPro" id="IPR019410">
    <property type="entry name" value="Methyltransf_16"/>
</dbReference>
<dbReference type="Pfam" id="PF10294">
    <property type="entry name" value="Methyltransf_16"/>
    <property type="match status" value="1"/>
</dbReference>
<feature type="non-terminal residue" evidence="1">
    <location>
        <position position="192"/>
    </location>
</feature>
<evidence type="ECO:0000313" key="2">
    <source>
        <dbReference type="Proteomes" id="UP000649617"/>
    </source>
</evidence>
<dbReference type="SUPFAM" id="SSF53335">
    <property type="entry name" value="S-adenosyl-L-methionine-dependent methyltransferases"/>
    <property type="match status" value="1"/>
</dbReference>
<dbReference type="Proteomes" id="UP000649617">
    <property type="component" value="Unassembled WGS sequence"/>
</dbReference>
<keyword evidence="2" id="KW-1185">Reference proteome</keyword>
<comment type="caution">
    <text evidence="1">The sequence shown here is derived from an EMBL/GenBank/DDBJ whole genome shotgun (WGS) entry which is preliminary data.</text>
</comment>
<dbReference type="AlphaFoldDB" id="A0A812SFK0"/>
<dbReference type="OrthoDB" id="440513at2759"/>
<evidence type="ECO:0000313" key="1">
    <source>
        <dbReference type="EMBL" id="CAE7479252.1"/>
    </source>
</evidence>
<sequence>VPLNDTFSVFVSQVPGAANRFQEMLRGSPEVTNITTDILQGGDTVWPASIILARWLAIQPPVVSMEGLNVLEFGAGLGLGGVSCAGFGARAVLLQDRDPACLRQAVETAVRSGVAPWITTLRCDYGELPAKLAAGKEALQEFAQPDVFVGCDVLLNQASVEEIVSVLNLLMRSPSQVAYFMDPYTRPHRKLF</sequence>
<dbReference type="EMBL" id="CAJNIZ010024736">
    <property type="protein sequence ID" value="CAE7479252.1"/>
    <property type="molecule type" value="Genomic_DNA"/>
</dbReference>
<dbReference type="InterPro" id="IPR029063">
    <property type="entry name" value="SAM-dependent_MTases_sf"/>
</dbReference>
<reference evidence="1" key="1">
    <citation type="submission" date="2021-02" db="EMBL/GenBank/DDBJ databases">
        <authorList>
            <person name="Dougan E. K."/>
            <person name="Rhodes N."/>
            <person name="Thang M."/>
            <person name="Chan C."/>
        </authorList>
    </citation>
    <scope>NUCLEOTIDE SEQUENCE</scope>
</reference>
<feature type="non-terminal residue" evidence="1">
    <location>
        <position position="1"/>
    </location>
</feature>
<name>A0A812SFK0_SYMPI</name>
<dbReference type="PANTHER" id="PTHR14614">
    <property type="entry name" value="HEPATOCELLULAR CARCINOMA-ASSOCIATED ANTIGEN"/>
    <property type="match status" value="1"/>
</dbReference>
<protein>
    <submittedName>
        <fullName evidence="1">EEF2KMT protein</fullName>
    </submittedName>
</protein>